<dbReference type="GO" id="GO:0022625">
    <property type="term" value="C:cytosolic large ribosomal subunit"/>
    <property type="evidence" value="ECO:0007669"/>
    <property type="project" value="TreeGrafter"/>
</dbReference>
<organism evidence="7 8">
    <name type="scientific">Corynebacterium pseudopelargi</name>
    <dbReference type="NCBI Taxonomy" id="2080757"/>
    <lineage>
        <taxon>Bacteria</taxon>
        <taxon>Bacillati</taxon>
        <taxon>Actinomycetota</taxon>
        <taxon>Actinomycetes</taxon>
        <taxon>Mycobacteriales</taxon>
        <taxon>Corynebacteriaceae</taxon>
        <taxon>Corynebacterium</taxon>
    </lineage>
</organism>
<dbReference type="NCBIfam" id="TIGR01308">
    <property type="entry name" value="rpmD_bact"/>
    <property type="match status" value="1"/>
</dbReference>
<dbReference type="OrthoDB" id="9812790at2"/>
<feature type="domain" description="Large ribosomal subunit protein uL30-like ferredoxin-like fold" evidence="6">
    <location>
        <begin position="3"/>
        <end position="53"/>
    </location>
</feature>
<dbReference type="Proteomes" id="UP000271426">
    <property type="component" value="Chromosome"/>
</dbReference>
<dbReference type="InterPro" id="IPR005996">
    <property type="entry name" value="Ribosomal_uL30_bac-type"/>
</dbReference>
<dbReference type="Gene3D" id="3.30.1390.20">
    <property type="entry name" value="Ribosomal protein L30, ferredoxin-like fold domain"/>
    <property type="match status" value="1"/>
</dbReference>
<dbReference type="PANTHER" id="PTHR15892:SF2">
    <property type="entry name" value="LARGE RIBOSOMAL SUBUNIT PROTEIN UL30M"/>
    <property type="match status" value="1"/>
</dbReference>
<dbReference type="Pfam" id="PF00327">
    <property type="entry name" value="Ribosomal_L30"/>
    <property type="match status" value="1"/>
</dbReference>
<accession>A0A3G6IWP0</accession>
<dbReference type="HAMAP" id="MF_01371_B">
    <property type="entry name" value="Ribosomal_uL30_B"/>
    <property type="match status" value="1"/>
</dbReference>
<gene>
    <name evidence="5 7" type="primary">rpmD</name>
    <name evidence="7" type="ORF">CPPEL_09350</name>
</gene>
<dbReference type="InterPro" id="IPR036919">
    <property type="entry name" value="Ribo_uL30_ferredoxin-like_sf"/>
</dbReference>
<dbReference type="GO" id="GO:0006412">
    <property type="term" value="P:translation"/>
    <property type="evidence" value="ECO:0007669"/>
    <property type="project" value="UniProtKB-UniRule"/>
</dbReference>
<dbReference type="EMBL" id="CP033898">
    <property type="protein sequence ID" value="AZA09973.1"/>
    <property type="molecule type" value="Genomic_DNA"/>
</dbReference>
<dbReference type="CDD" id="cd01658">
    <property type="entry name" value="Ribosomal_L30"/>
    <property type="match status" value="1"/>
</dbReference>
<dbReference type="KEGG" id="cpso:CPPEL_09350"/>
<evidence type="ECO:0000256" key="2">
    <source>
        <dbReference type="ARBA" id="ARBA00011838"/>
    </source>
</evidence>
<dbReference type="PIRSF" id="PIRSF002211">
    <property type="entry name" value="Ribosomal_L30_bac-type"/>
    <property type="match status" value="1"/>
</dbReference>
<dbReference type="SUPFAM" id="SSF55129">
    <property type="entry name" value="Ribosomal protein L30p/L7e"/>
    <property type="match status" value="1"/>
</dbReference>
<protein>
    <recommendedName>
        <fullName evidence="5">Large ribosomal subunit protein uL30</fullName>
    </recommendedName>
</protein>
<name>A0A3G6IWP0_9CORY</name>
<dbReference type="RefSeq" id="WP_123960841.1">
    <property type="nucleotide sequence ID" value="NZ_CP033898.1"/>
</dbReference>
<evidence type="ECO:0000256" key="5">
    <source>
        <dbReference type="HAMAP-Rule" id="MF_01371"/>
    </source>
</evidence>
<keyword evidence="8" id="KW-1185">Reference proteome</keyword>
<keyword evidence="3 5" id="KW-0689">Ribosomal protein</keyword>
<dbReference type="GO" id="GO:0003735">
    <property type="term" value="F:structural constituent of ribosome"/>
    <property type="evidence" value="ECO:0007669"/>
    <property type="project" value="InterPro"/>
</dbReference>
<dbReference type="AlphaFoldDB" id="A0A3G6IWP0"/>
<keyword evidence="4 5" id="KW-0687">Ribonucleoprotein</keyword>
<dbReference type="PANTHER" id="PTHR15892">
    <property type="entry name" value="MITOCHONDRIAL RIBOSOMAL PROTEIN L30"/>
    <property type="match status" value="1"/>
</dbReference>
<dbReference type="InterPro" id="IPR016082">
    <property type="entry name" value="Ribosomal_uL30_ferredoxin-like"/>
</dbReference>
<comment type="similarity">
    <text evidence="1 5">Belongs to the universal ribosomal protein uL30 family.</text>
</comment>
<evidence type="ECO:0000256" key="4">
    <source>
        <dbReference type="ARBA" id="ARBA00023274"/>
    </source>
</evidence>
<evidence type="ECO:0000313" key="7">
    <source>
        <dbReference type="EMBL" id="AZA09973.1"/>
    </source>
</evidence>
<evidence type="ECO:0000256" key="1">
    <source>
        <dbReference type="ARBA" id="ARBA00007594"/>
    </source>
</evidence>
<proteinExistence type="inferred from homology"/>
<sequence length="61" mass="6747">MALKITQKKGLVGANPKQRKNMTALGLKRINHSVVREDSAAVRGMIHIVRHMVEVEEVAGE</sequence>
<comment type="subunit">
    <text evidence="2 5">Part of the 50S ribosomal subunit.</text>
</comment>
<evidence type="ECO:0000256" key="3">
    <source>
        <dbReference type="ARBA" id="ARBA00022980"/>
    </source>
</evidence>
<evidence type="ECO:0000313" key="8">
    <source>
        <dbReference type="Proteomes" id="UP000271426"/>
    </source>
</evidence>
<reference evidence="7 8" key="1">
    <citation type="submission" date="2018-11" db="EMBL/GenBank/DDBJ databases">
        <authorList>
            <person name="Kleinhagauer T."/>
            <person name="Glaeser S.P."/>
            <person name="Spergser J."/>
            <person name="Ruckert C."/>
            <person name="Kaempfer P."/>
            <person name="Busse H.-J."/>
        </authorList>
    </citation>
    <scope>NUCLEOTIDE SEQUENCE [LARGE SCALE GENOMIC DNA]</scope>
    <source>
        <strain evidence="7 8">812CH</strain>
    </source>
</reference>
<evidence type="ECO:0000259" key="6">
    <source>
        <dbReference type="Pfam" id="PF00327"/>
    </source>
</evidence>